<gene>
    <name evidence="1" type="ORF">EVAR_90621_1</name>
</gene>
<protein>
    <submittedName>
        <fullName evidence="1">Uncharacterized protein</fullName>
    </submittedName>
</protein>
<dbReference type="Proteomes" id="UP000299102">
    <property type="component" value="Unassembled WGS sequence"/>
</dbReference>
<accession>A0A4C1ZU51</accession>
<keyword evidence="2" id="KW-1185">Reference proteome</keyword>
<sequence length="116" mass="12801">MENIKTGKALLASGGAQAKTCEISPKKWGVEVKKSPHVINGRPPKIGTQWGRRKGRGASNLRVVSFAGNPQRQSFVRCTVPCKNQQQDALWPRGADAERANTKQWRHRSCSGTCLF</sequence>
<proteinExistence type="predicted"/>
<name>A0A4C1ZU51_EUMVA</name>
<evidence type="ECO:0000313" key="2">
    <source>
        <dbReference type="Proteomes" id="UP000299102"/>
    </source>
</evidence>
<organism evidence="1 2">
    <name type="scientific">Eumeta variegata</name>
    <name type="common">Bagworm moth</name>
    <name type="synonym">Eumeta japonica</name>
    <dbReference type="NCBI Taxonomy" id="151549"/>
    <lineage>
        <taxon>Eukaryota</taxon>
        <taxon>Metazoa</taxon>
        <taxon>Ecdysozoa</taxon>
        <taxon>Arthropoda</taxon>
        <taxon>Hexapoda</taxon>
        <taxon>Insecta</taxon>
        <taxon>Pterygota</taxon>
        <taxon>Neoptera</taxon>
        <taxon>Endopterygota</taxon>
        <taxon>Lepidoptera</taxon>
        <taxon>Glossata</taxon>
        <taxon>Ditrysia</taxon>
        <taxon>Tineoidea</taxon>
        <taxon>Psychidae</taxon>
        <taxon>Oiketicinae</taxon>
        <taxon>Eumeta</taxon>
    </lineage>
</organism>
<dbReference type="EMBL" id="BGZK01002130">
    <property type="protein sequence ID" value="GBP90972.1"/>
    <property type="molecule type" value="Genomic_DNA"/>
</dbReference>
<evidence type="ECO:0000313" key="1">
    <source>
        <dbReference type="EMBL" id="GBP90972.1"/>
    </source>
</evidence>
<dbReference type="AlphaFoldDB" id="A0A4C1ZU51"/>
<reference evidence="1 2" key="1">
    <citation type="journal article" date="2019" name="Commun. Biol.">
        <title>The bagworm genome reveals a unique fibroin gene that provides high tensile strength.</title>
        <authorList>
            <person name="Kono N."/>
            <person name="Nakamura H."/>
            <person name="Ohtoshi R."/>
            <person name="Tomita M."/>
            <person name="Numata K."/>
            <person name="Arakawa K."/>
        </authorList>
    </citation>
    <scope>NUCLEOTIDE SEQUENCE [LARGE SCALE GENOMIC DNA]</scope>
</reference>
<comment type="caution">
    <text evidence="1">The sequence shown here is derived from an EMBL/GenBank/DDBJ whole genome shotgun (WGS) entry which is preliminary data.</text>
</comment>